<evidence type="ECO:0000256" key="7">
    <source>
        <dbReference type="ARBA" id="ARBA00022833"/>
    </source>
</evidence>
<dbReference type="InterPro" id="IPR001261">
    <property type="entry name" value="ArgE/DapE_CS"/>
</dbReference>
<comment type="subcellular location">
    <subcellularLocation>
        <location evidence="1">Cytoplasm</location>
    </subcellularLocation>
</comment>
<dbReference type="InterPro" id="IPR052083">
    <property type="entry name" value="Aminoacylase-1_M20A"/>
</dbReference>
<dbReference type="Pfam" id="PF07687">
    <property type="entry name" value="M20_dimer"/>
    <property type="match status" value="1"/>
</dbReference>
<feature type="binding site" evidence="10">
    <location>
        <position position="82"/>
    </location>
    <ligand>
        <name>Zn(2+)</name>
        <dbReference type="ChEBI" id="CHEBI:29105"/>
        <label>1</label>
    </ligand>
</feature>
<dbReference type="PANTHER" id="PTHR45892">
    <property type="entry name" value="AMINOACYLASE-1"/>
    <property type="match status" value="1"/>
</dbReference>
<keyword evidence="7 10" id="KW-0862">Zinc</keyword>
<dbReference type="NCBIfam" id="TIGR01880">
    <property type="entry name" value="Ac-peptdase-euk"/>
    <property type="match status" value="1"/>
</dbReference>
<dbReference type="VEuPathDB" id="VectorBase:PPAI000660"/>
<dbReference type="GO" id="GO:0046872">
    <property type="term" value="F:metal ion binding"/>
    <property type="evidence" value="ECO:0007669"/>
    <property type="project" value="UniProtKB-KW"/>
</dbReference>
<reference evidence="12" key="1">
    <citation type="submission" date="2022-08" db="UniProtKB">
        <authorList>
            <consortium name="EnsemblMetazoa"/>
        </authorList>
    </citation>
    <scope>IDENTIFICATION</scope>
    <source>
        <strain evidence="12">Israel</strain>
    </source>
</reference>
<dbReference type="Gene3D" id="1.10.150.900">
    <property type="match status" value="1"/>
</dbReference>
<proteinExistence type="inferred from homology"/>
<dbReference type="PANTHER" id="PTHR45892:SF1">
    <property type="entry name" value="AMINOACYLASE-1"/>
    <property type="match status" value="1"/>
</dbReference>
<dbReference type="Proteomes" id="UP000092462">
    <property type="component" value="Unassembled WGS sequence"/>
</dbReference>
<dbReference type="GO" id="GO:0006520">
    <property type="term" value="P:amino acid metabolic process"/>
    <property type="evidence" value="ECO:0007669"/>
    <property type="project" value="InterPro"/>
</dbReference>
<evidence type="ECO:0000256" key="3">
    <source>
        <dbReference type="ARBA" id="ARBA00011913"/>
    </source>
</evidence>
<organism evidence="12 13">
    <name type="scientific">Phlebotomus papatasi</name>
    <name type="common">Sandfly</name>
    <dbReference type="NCBI Taxonomy" id="29031"/>
    <lineage>
        <taxon>Eukaryota</taxon>
        <taxon>Metazoa</taxon>
        <taxon>Ecdysozoa</taxon>
        <taxon>Arthropoda</taxon>
        <taxon>Hexapoda</taxon>
        <taxon>Insecta</taxon>
        <taxon>Pterygota</taxon>
        <taxon>Neoptera</taxon>
        <taxon>Endopterygota</taxon>
        <taxon>Diptera</taxon>
        <taxon>Nematocera</taxon>
        <taxon>Psychodoidea</taxon>
        <taxon>Psychodidae</taxon>
        <taxon>Phlebotomus</taxon>
        <taxon>Phlebotomus</taxon>
    </lineage>
</organism>
<dbReference type="InterPro" id="IPR010159">
    <property type="entry name" value="N-acyl_aa_amidohydrolase"/>
</dbReference>
<evidence type="ECO:0000256" key="6">
    <source>
        <dbReference type="ARBA" id="ARBA00022801"/>
    </source>
</evidence>
<feature type="binding site" evidence="10">
    <location>
        <position position="82"/>
    </location>
    <ligand>
        <name>Zn(2+)</name>
        <dbReference type="ChEBI" id="CHEBI:29105"/>
        <label>2</label>
    </ligand>
</feature>
<name>A0A1B0CZY8_PHLPP</name>
<dbReference type="EMBL" id="AJVK01021156">
    <property type="status" value="NOT_ANNOTATED_CDS"/>
    <property type="molecule type" value="Genomic_DNA"/>
</dbReference>
<dbReference type="InterPro" id="IPR036264">
    <property type="entry name" value="Bact_exopeptidase_dim_dom"/>
</dbReference>
<dbReference type="EC" id="3.5.1.14" evidence="3"/>
<feature type="active site" evidence="9">
    <location>
        <position position="51"/>
    </location>
</feature>
<feature type="active site" description="Proton acceptor" evidence="9">
    <location>
        <position position="116"/>
    </location>
</feature>
<comment type="cofactor">
    <cofactor evidence="10">
        <name>Zn(2+)</name>
        <dbReference type="ChEBI" id="CHEBI:29105"/>
    </cofactor>
    <text evidence="10">Binds 2 Zn(2+) ions per subunit.</text>
</comment>
<evidence type="ECO:0000256" key="4">
    <source>
        <dbReference type="ARBA" id="ARBA00022490"/>
    </source>
</evidence>
<evidence type="ECO:0000256" key="2">
    <source>
        <dbReference type="ARBA" id="ARBA00006247"/>
    </source>
</evidence>
<keyword evidence="13" id="KW-1185">Reference proteome</keyword>
<dbReference type="Pfam" id="PF01546">
    <property type="entry name" value="Peptidase_M20"/>
    <property type="match status" value="1"/>
</dbReference>
<feature type="binding site" evidence="10">
    <location>
        <position position="117"/>
    </location>
    <ligand>
        <name>Zn(2+)</name>
        <dbReference type="ChEBI" id="CHEBI:29105"/>
        <label>2</label>
    </ligand>
</feature>
<keyword evidence="6" id="KW-0378">Hydrolase</keyword>
<evidence type="ECO:0000313" key="13">
    <source>
        <dbReference type="Proteomes" id="UP000092462"/>
    </source>
</evidence>
<feature type="binding site" evidence="10">
    <location>
        <position position="49"/>
    </location>
    <ligand>
        <name>Zn(2+)</name>
        <dbReference type="ChEBI" id="CHEBI:29105"/>
        <label>1</label>
    </ligand>
</feature>
<dbReference type="Gene3D" id="3.30.70.360">
    <property type="match status" value="1"/>
</dbReference>
<dbReference type="EnsemblMetazoa" id="PPAI000660-RA">
    <property type="protein sequence ID" value="PPAI000660-PA"/>
    <property type="gene ID" value="PPAI000660"/>
</dbReference>
<dbReference type="Gene3D" id="3.40.630.10">
    <property type="entry name" value="Zn peptidases"/>
    <property type="match status" value="1"/>
</dbReference>
<evidence type="ECO:0000259" key="11">
    <source>
        <dbReference type="Pfam" id="PF07687"/>
    </source>
</evidence>
<dbReference type="PROSITE" id="PS00758">
    <property type="entry name" value="ARGE_DAPE_CPG2_1"/>
    <property type="match status" value="1"/>
</dbReference>
<dbReference type="GO" id="GO:0005737">
    <property type="term" value="C:cytoplasm"/>
    <property type="evidence" value="ECO:0007669"/>
    <property type="project" value="UniProtKB-SubCell"/>
</dbReference>
<keyword evidence="4" id="KW-0963">Cytoplasm</keyword>
<dbReference type="InterPro" id="IPR002933">
    <property type="entry name" value="Peptidase_M20"/>
</dbReference>
<dbReference type="VEuPathDB" id="VectorBase:PPAPM1_008093"/>
<evidence type="ECO:0000256" key="8">
    <source>
        <dbReference type="ARBA" id="ARBA00029656"/>
    </source>
</evidence>
<evidence type="ECO:0000256" key="9">
    <source>
        <dbReference type="PIRSR" id="PIRSR610159-1"/>
    </source>
</evidence>
<evidence type="ECO:0000256" key="10">
    <source>
        <dbReference type="PIRSR" id="PIRSR610159-2"/>
    </source>
</evidence>
<accession>A0A1B0CZY8</accession>
<feature type="domain" description="Peptidase M20 dimerisation" evidence="11">
    <location>
        <begin position="157"/>
        <end position="264"/>
    </location>
</feature>
<feature type="binding site" evidence="10">
    <location>
        <position position="144"/>
    </location>
    <ligand>
        <name>Zn(2+)</name>
        <dbReference type="ChEBI" id="CHEBI:29105"/>
        <label>1</label>
    </ligand>
</feature>
<dbReference type="GO" id="GO:0004046">
    <property type="term" value="F:aminoacylase activity"/>
    <property type="evidence" value="ECO:0007669"/>
    <property type="project" value="UniProtKB-EC"/>
</dbReference>
<comment type="similarity">
    <text evidence="2">Belongs to the peptidase M20A family.</text>
</comment>
<feature type="binding site" evidence="10">
    <location>
        <position position="340"/>
    </location>
    <ligand>
        <name>Zn(2+)</name>
        <dbReference type="ChEBI" id="CHEBI:29105"/>
        <label>2</label>
    </ligand>
</feature>
<dbReference type="SUPFAM" id="SSF53187">
    <property type="entry name" value="Zn-dependent exopeptidases"/>
    <property type="match status" value="1"/>
</dbReference>
<dbReference type="AlphaFoldDB" id="A0A1B0CZY8"/>
<dbReference type="InterPro" id="IPR011650">
    <property type="entry name" value="Peptidase_M20_dimer"/>
</dbReference>
<protein>
    <recommendedName>
        <fullName evidence="3">N-acyl-aliphatic-L-amino acid amidohydrolase</fullName>
        <ecNumber evidence="3">3.5.1.14</ecNumber>
    </recommendedName>
    <alternativeName>
        <fullName evidence="8">N-acyl-L-amino-acid amidohydrolase</fullName>
    </alternativeName>
</protein>
<sequence length="435" mass="49276">PCVEFLKRQAESLGLPCVVHYPSREDKPVVQITWKGTEPDFPSILLSSHMDVVPVYPESWEYPPFGATIDEEGRIFARGAEDMKSQGMAYLGAIRHLRDEGYEPKNTVHVTYVPDEEIGSVHGMKAFVQTQEFKDLNVGFAVDEGIVSFKEDYFWFYAEKTLWHIRMVAKGQPGHGALLVENTAGDRLSAIIAKMMEYRQGQIEKVNAGIPQGNVTSINLTKVSGGIQTNVIPESLTATFDIRMSPNDDPDEFIQRMNTMIEESGGSIDLIFDRKDDVIPPTILDSSDPYYTAFQEAMEDLGFTLDRQIIFGVSDARFLRSVGIKTIGFMPMNNTPMRYHDHNEFLALVDSRDKYQTRQEDSVFGELESHGTEGKDSIADVHSSCSFYAILPKSVYNTHGKLSHVLSPVWRILNFSDQFYQHLRCVWQTIFPMKQ</sequence>
<evidence type="ECO:0000256" key="5">
    <source>
        <dbReference type="ARBA" id="ARBA00022723"/>
    </source>
</evidence>
<evidence type="ECO:0000313" key="12">
    <source>
        <dbReference type="EnsemblMetazoa" id="PPAI000660-PA"/>
    </source>
</evidence>
<keyword evidence="5 10" id="KW-0479">Metal-binding</keyword>
<dbReference type="SUPFAM" id="SSF55031">
    <property type="entry name" value="Bacterial exopeptidase dimerisation domain"/>
    <property type="match status" value="1"/>
</dbReference>
<evidence type="ECO:0000256" key="1">
    <source>
        <dbReference type="ARBA" id="ARBA00004496"/>
    </source>
</evidence>